<name>A0AAD9ZR70_9ROSI</name>
<gene>
    <name evidence="1" type="ORF">Dsin_028386</name>
</gene>
<proteinExistence type="predicted"/>
<evidence type="ECO:0000313" key="2">
    <source>
        <dbReference type="Proteomes" id="UP001281410"/>
    </source>
</evidence>
<evidence type="ECO:0000313" key="1">
    <source>
        <dbReference type="EMBL" id="KAK3188825.1"/>
    </source>
</evidence>
<comment type="caution">
    <text evidence="1">The sequence shown here is derived from an EMBL/GenBank/DDBJ whole genome shotgun (WGS) entry which is preliminary data.</text>
</comment>
<dbReference type="PANTHER" id="PTHR48449">
    <property type="entry name" value="DUF1985 DOMAIN-CONTAINING PROTEIN"/>
    <property type="match status" value="1"/>
</dbReference>
<accession>A0AAD9ZR70</accession>
<protein>
    <recommendedName>
        <fullName evidence="3">DUF1985 domain-containing protein</fullName>
    </recommendedName>
</protein>
<reference evidence="1" key="1">
    <citation type="journal article" date="2023" name="Plant J.">
        <title>Genome sequences and population genomics provide insights into the demographic history, inbreeding, and mutation load of two 'living fossil' tree species of Dipteronia.</title>
        <authorList>
            <person name="Feng Y."/>
            <person name="Comes H.P."/>
            <person name="Chen J."/>
            <person name="Zhu S."/>
            <person name="Lu R."/>
            <person name="Zhang X."/>
            <person name="Li P."/>
            <person name="Qiu J."/>
            <person name="Olsen K.M."/>
            <person name="Qiu Y."/>
        </authorList>
    </citation>
    <scope>NUCLEOTIDE SEQUENCE</scope>
    <source>
        <strain evidence="1">NBL</strain>
    </source>
</reference>
<evidence type="ECO:0008006" key="3">
    <source>
        <dbReference type="Google" id="ProtNLM"/>
    </source>
</evidence>
<keyword evidence="2" id="KW-1185">Reference proteome</keyword>
<dbReference type="AlphaFoldDB" id="A0AAD9ZR70"/>
<organism evidence="1 2">
    <name type="scientific">Dipteronia sinensis</name>
    <dbReference type="NCBI Taxonomy" id="43782"/>
    <lineage>
        <taxon>Eukaryota</taxon>
        <taxon>Viridiplantae</taxon>
        <taxon>Streptophyta</taxon>
        <taxon>Embryophyta</taxon>
        <taxon>Tracheophyta</taxon>
        <taxon>Spermatophyta</taxon>
        <taxon>Magnoliopsida</taxon>
        <taxon>eudicotyledons</taxon>
        <taxon>Gunneridae</taxon>
        <taxon>Pentapetalae</taxon>
        <taxon>rosids</taxon>
        <taxon>malvids</taxon>
        <taxon>Sapindales</taxon>
        <taxon>Sapindaceae</taxon>
        <taxon>Hippocastanoideae</taxon>
        <taxon>Acereae</taxon>
        <taxon>Dipteronia</taxon>
    </lineage>
</organism>
<sequence length="156" mass="18195">MVNCFLIGLDEREREFIPKWQLRLVDDLDAFNAFPWGSFVYKYSIYGFNNALCCLRELFEQRQEEKGIGQHQKERYNIYGLTYALLMFVDVELKATEVERGKLYYQGINEGDNLYLALGSLETMLNLPLEHNGDDDENLIEADDIRPHTRSKTLAA</sequence>
<dbReference type="Proteomes" id="UP001281410">
    <property type="component" value="Unassembled WGS sequence"/>
</dbReference>
<dbReference type="PANTHER" id="PTHR48449:SF1">
    <property type="entry name" value="DUF1985 DOMAIN-CONTAINING PROTEIN"/>
    <property type="match status" value="1"/>
</dbReference>
<dbReference type="EMBL" id="JANJYJ010000009">
    <property type="protein sequence ID" value="KAK3188825.1"/>
    <property type="molecule type" value="Genomic_DNA"/>
</dbReference>